<evidence type="ECO:0008006" key="3">
    <source>
        <dbReference type="Google" id="ProtNLM"/>
    </source>
</evidence>
<dbReference type="OrthoDB" id="7722481at2"/>
<dbReference type="Proteomes" id="UP000220836">
    <property type="component" value="Unassembled WGS sequence"/>
</dbReference>
<sequence length="251" mass="28628">MEHVDLPKFPTRTGYMTENTQRDYITSAMTKGILPKDAHRMADILSLTAPSDTSKPIQFWQLYSVLGQDPIVKIVQSFYRKVFEQDDWFKSVFERVGGINHHINTQASMWIDVMGGGPYYHGAEFRLNFHHTHNAMALMNDKGAGLWSRLMLETLDASSQVMTNDPRVRTSINTFLSFFMGKYAEDFQFENRSFFGETNSAYKRKINFMKMTEQAIAALSEDELSAALADRGVDVSQYEGKAAKVNKALMM</sequence>
<accession>A0A238L6B4</accession>
<keyword evidence="2" id="KW-1185">Reference proteome</keyword>
<gene>
    <name evidence="1" type="ORF">PEV8663_04620</name>
</gene>
<dbReference type="RefSeq" id="WP_097807021.1">
    <property type="nucleotide sequence ID" value="NZ_FXYH01000031.1"/>
</dbReference>
<protein>
    <recommendedName>
        <fullName evidence="3">Globin</fullName>
    </recommendedName>
</protein>
<evidence type="ECO:0000313" key="2">
    <source>
        <dbReference type="Proteomes" id="UP000220836"/>
    </source>
</evidence>
<reference evidence="1 2" key="1">
    <citation type="submission" date="2017-05" db="EMBL/GenBank/DDBJ databases">
        <authorList>
            <person name="Song R."/>
            <person name="Chenine A.L."/>
            <person name="Ruprecht R.M."/>
        </authorList>
    </citation>
    <scope>NUCLEOTIDE SEQUENCE [LARGE SCALE GENOMIC DNA]</scope>
    <source>
        <strain evidence="1 2">CECT 8663</strain>
    </source>
</reference>
<proteinExistence type="predicted"/>
<evidence type="ECO:0000313" key="1">
    <source>
        <dbReference type="EMBL" id="SMX50380.1"/>
    </source>
</evidence>
<dbReference type="AlphaFoldDB" id="A0A238L6B4"/>
<dbReference type="Gene3D" id="1.10.490.10">
    <property type="entry name" value="Globins"/>
    <property type="match status" value="1"/>
</dbReference>
<dbReference type="GO" id="GO:0019825">
    <property type="term" value="F:oxygen binding"/>
    <property type="evidence" value="ECO:0007669"/>
    <property type="project" value="InterPro"/>
</dbReference>
<dbReference type="SUPFAM" id="SSF46458">
    <property type="entry name" value="Globin-like"/>
    <property type="match status" value="1"/>
</dbReference>
<name>A0A238L6B4_9RHOB</name>
<dbReference type="GO" id="GO:0020037">
    <property type="term" value="F:heme binding"/>
    <property type="evidence" value="ECO:0007669"/>
    <property type="project" value="InterPro"/>
</dbReference>
<dbReference type="EMBL" id="FXYH01000031">
    <property type="protein sequence ID" value="SMX50380.1"/>
    <property type="molecule type" value="Genomic_DNA"/>
</dbReference>
<dbReference type="InterPro" id="IPR012292">
    <property type="entry name" value="Globin/Proto"/>
</dbReference>
<dbReference type="InterPro" id="IPR009050">
    <property type="entry name" value="Globin-like_sf"/>
</dbReference>
<organism evidence="1 2">
    <name type="scientific">Pelagimonas varians</name>
    <dbReference type="NCBI Taxonomy" id="696760"/>
    <lineage>
        <taxon>Bacteria</taxon>
        <taxon>Pseudomonadati</taxon>
        <taxon>Pseudomonadota</taxon>
        <taxon>Alphaproteobacteria</taxon>
        <taxon>Rhodobacterales</taxon>
        <taxon>Roseobacteraceae</taxon>
        <taxon>Pelagimonas</taxon>
    </lineage>
</organism>